<comment type="caution">
    <text evidence="1">The sequence shown here is derived from an EMBL/GenBank/DDBJ whole genome shotgun (WGS) entry which is preliminary data.</text>
</comment>
<evidence type="ECO:0000313" key="2">
    <source>
        <dbReference type="Proteomes" id="UP000813461"/>
    </source>
</evidence>
<dbReference type="AlphaFoldDB" id="A0A8K0R3Y8"/>
<dbReference type="Proteomes" id="UP000813461">
    <property type="component" value="Unassembled WGS sequence"/>
</dbReference>
<sequence>MAQRPESMACIFRFCRMMISPASSIFLIAAFVFAIMLSLAANAFSLLSAWSRRSSIIFRSAVHSSSIVCRALPIS</sequence>
<evidence type="ECO:0000313" key="1">
    <source>
        <dbReference type="EMBL" id="KAH7086117.1"/>
    </source>
</evidence>
<organism evidence="1 2">
    <name type="scientific">Paraphoma chrysanthemicola</name>
    <dbReference type="NCBI Taxonomy" id="798071"/>
    <lineage>
        <taxon>Eukaryota</taxon>
        <taxon>Fungi</taxon>
        <taxon>Dikarya</taxon>
        <taxon>Ascomycota</taxon>
        <taxon>Pezizomycotina</taxon>
        <taxon>Dothideomycetes</taxon>
        <taxon>Pleosporomycetidae</taxon>
        <taxon>Pleosporales</taxon>
        <taxon>Pleosporineae</taxon>
        <taxon>Phaeosphaeriaceae</taxon>
        <taxon>Paraphoma</taxon>
    </lineage>
</organism>
<reference evidence="1" key="1">
    <citation type="journal article" date="2021" name="Nat. Commun.">
        <title>Genetic determinants of endophytism in the Arabidopsis root mycobiome.</title>
        <authorList>
            <person name="Mesny F."/>
            <person name="Miyauchi S."/>
            <person name="Thiergart T."/>
            <person name="Pickel B."/>
            <person name="Atanasova L."/>
            <person name="Karlsson M."/>
            <person name="Huettel B."/>
            <person name="Barry K.W."/>
            <person name="Haridas S."/>
            <person name="Chen C."/>
            <person name="Bauer D."/>
            <person name="Andreopoulos W."/>
            <person name="Pangilinan J."/>
            <person name="LaButti K."/>
            <person name="Riley R."/>
            <person name="Lipzen A."/>
            <person name="Clum A."/>
            <person name="Drula E."/>
            <person name="Henrissat B."/>
            <person name="Kohler A."/>
            <person name="Grigoriev I.V."/>
            <person name="Martin F.M."/>
            <person name="Hacquard S."/>
        </authorList>
    </citation>
    <scope>NUCLEOTIDE SEQUENCE</scope>
    <source>
        <strain evidence="1">MPI-SDFR-AT-0120</strain>
    </source>
</reference>
<accession>A0A8K0R3Y8</accession>
<keyword evidence="2" id="KW-1185">Reference proteome</keyword>
<dbReference type="EMBL" id="JAGMVJ010000011">
    <property type="protein sequence ID" value="KAH7086117.1"/>
    <property type="molecule type" value="Genomic_DNA"/>
</dbReference>
<name>A0A8K0R3Y8_9PLEO</name>
<gene>
    <name evidence="1" type="ORF">FB567DRAFT_527251</name>
</gene>
<protein>
    <submittedName>
        <fullName evidence="1">Uncharacterized protein</fullName>
    </submittedName>
</protein>
<proteinExistence type="predicted"/>